<sequence>MPLWGDDDRRAQGDVISVVLLLAITIAGATAVVALGGDAIGGIQQSATTGAAEQSMTQLDSKASLVAHGGSDTQRVRLVGSSGATRRVEADAGWMNISVYNASTGDFEYEITNTTLGAVVYRDGDTSVAYQGGGIWRRSGNGSAMVSPPEFHYRGTTLTLPLVSVGGDERLDGEVVVRRSSDPTAVYPDEDSDRANPLDEGVVVITVGSEYYDAWGRFFEQRTSGEVSIHHGNRTARTELVVPFETEFDNVVASTSAGGISANPGPPPEPYRDGVVQPSADDVIESHIEECQTDPDACVDETESDFDTGDMDGGETYFFDGDYGGDLSIDTSDGNVSVVVDGDFDAGDVDVTGGNSTTWYVREDFSVSGDVNPDGPASQLRVLVHSDGDVSFNGNYLFVGFVYAPGSDVDLNGGGGPGTNFEGGLVGDTIDVNGQPNDFEYDPSVGTIDLDVSASNAPRITYLHVSVTEIEVDED</sequence>
<dbReference type="Pfam" id="PF23960">
    <property type="entry name" value="DUF7289"/>
    <property type="match status" value="1"/>
</dbReference>
<evidence type="ECO:0000313" key="4">
    <source>
        <dbReference type="Proteomes" id="UP000826254"/>
    </source>
</evidence>
<protein>
    <recommendedName>
        <fullName evidence="2">DUF7305 domain-containing protein</fullName>
    </recommendedName>
</protein>
<dbReference type="RefSeq" id="WP_222607585.1">
    <property type="nucleotide sequence ID" value="NZ_CP081958.1"/>
</dbReference>
<evidence type="ECO:0000259" key="2">
    <source>
        <dbReference type="Pfam" id="PF23981"/>
    </source>
</evidence>
<dbReference type="InterPro" id="IPR055713">
    <property type="entry name" value="DUF7289"/>
</dbReference>
<proteinExistence type="predicted"/>
<dbReference type="GeneID" id="67176662"/>
<dbReference type="Proteomes" id="UP000826254">
    <property type="component" value="Chromosome"/>
</dbReference>
<dbReference type="InterPro" id="IPR055729">
    <property type="entry name" value="DUF7305"/>
</dbReference>
<evidence type="ECO:0000313" key="3">
    <source>
        <dbReference type="EMBL" id="QZP37777.1"/>
    </source>
</evidence>
<name>A0A8T8WD38_9EURY</name>
<feature type="domain" description="DUF7305" evidence="2">
    <location>
        <begin position="270"/>
        <end position="445"/>
    </location>
</feature>
<keyword evidence="1" id="KW-0812">Transmembrane</keyword>
<dbReference type="AlphaFoldDB" id="A0A8T8WD38"/>
<accession>A0A8T8WD38</accession>
<feature type="transmembrane region" description="Helical" evidence="1">
    <location>
        <begin position="15"/>
        <end position="36"/>
    </location>
</feature>
<dbReference type="Pfam" id="PF23981">
    <property type="entry name" value="DUF7305"/>
    <property type="match status" value="1"/>
</dbReference>
<gene>
    <name evidence="3" type="ORF">K6T50_00930</name>
</gene>
<dbReference type="EMBL" id="CP081958">
    <property type="protein sequence ID" value="QZP37777.1"/>
    <property type="molecule type" value="Genomic_DNA"/>
</dbReference>
<keyword evidence="4" id="KW-1185">Reference proteome</keyword>
<organism evidence="3 4">
    <name type="scientific">Halobaculum magnesiiphilum</name>
    <dbReference type="NCBI Taxonomy" id="1017351"/>
    <lineage>
        <taxon>Archaea</taxon>
        <taxon>Methanobacteriati</taxon>
        <taxon>Methanobacteriota</taxon>
        <taxon>Stenosarchaea group</taxon>
        <taxon>Halobacteria</taxon>
        <taxon>Halobacteriales</taxon>
        <taxon>Haloferacaceae</taxon>
        <taxon>Halobaculum</taxon>
    </lineage>
</organism>
<keyword evidence="1" id="KW-1133">Transmembrane helix</keyword>
<evidence type="ECO:0000256" key="1">
    <source>
        <dbReference type="SAM" id="Phobius"/>
    </source>
</evidence>
<keyword evidence="1" id="KW-0472">Membrane</keyword>
<dbReference type="KEGG" id="hmp:K6T50_00930"/>
<reference evidence="3 4" key="1">
    <citation type="journal article" date="2021" name="Int. J. Syst. Evol. Microbiol.">
        <title>Halobaculum halophilum sp. nov. and Halobaculum salinum sp. nov., isolated from salt lake and saline soil.</title>
        <authorList>
            <person name="Cui H.L."/>
            <person name="Shi X.W."/>
            <person name="Yin X.M."/>
            <person name="Yang X.Y."/>
            <person name="Hou J."/>
            <person name="Zhu L."/>
        </authorList>
    </citation>
    <scope>NUCLEOTIDE SEQUENCE [LARGE SCALE GENOMIC DNA]</scope>
    <source>
        <strain evidence="3 4">NBRC 109044</strain>
    </source>
</reference>